<proteinExistence type="predicted"/>
<reference evidence="2 3" key="1">
    <citation type="submission" date="2018-03" db="EMBL/GenBank/DDBJ databases">
        <title>Genomic Encyclopedia of Archaeal and Bacterial Type Strains, Phase II (KMG-II): from individual species to whole genera.</title>
        <authorList>
            <person name="Goeker M."/>
        </authorList>
    </citation>
    <scope>NUCLEOTIDE SEQUENCE [LARGE SCALE GENOMIC DNA]</scope>
    <source>
        <strain evidence="2 3">DSM 100673</strain>
    </source>
</reference>
<dbReference type="InterPro" id="IPR025311">
    <property type="entry name" value="DUF4166"/>
</dbReference>
<dbReference type="Proteomes" id="UP000240418">
    <property type="component" value="Unassembled WGS sequence"/>
</dbReference>
<evidence type="ECO:0000313" key="3">
    <source>
        <dbReference type="Proteomes" id="UP000240418"/>
    </source>
</evidence>
<evidence type="ECO:0000259" key="1">
    <source>
        <dbReference type="Pfam" id="PF13761"/>
    </source>
</evidence>
<dbReference type="RefSeq" id="WP_106607981.1">
    <property type="nucleotide sequence ID" value="NZ_PYGJ01000004.1"/>
</dbReference>
<gene>
    <name evidence="2" type="ORF">CLV88_1049</name>
</gene>
<dbReference type="AlphaFoldDB" id="A0A2P8FE11"/>
<keyword evidence="3" id="KW-1185">Reference proteome</keyword>
<accession>A0A2P8FE11</accession>
<dbReference type="OrthoDB" id="528778at2"/>
<evidence type="ECO:0000313" key="2">
    <source>
        <dbReference type="EMBL" id="PSL19951.1"/>
    </source>
</evidence>
<dbReference type="Pfam" id="PF13761">
    <property type="entry name" value="DUF4166"/>
    <property type="match status" value="1"/>
</dbReference>
<protein>
    <submittedName>
        <fullName evidence="2">Uncharacterized protein DUF4166</fullName>
    </submittedName>
</protein>
<name>A0A2P8FE11_9RHOB</name>
<organism evidence="2 3">
    <name type="scientific">Shimia abyssi</name>
    <dbReference type="NCBI Taxonomy" id="1662395"/>
    <lineage>
        <taxon>Bacteria</taxon>
        <taxon>Pseudomonadati</taxon>
        <taxon>Pseudomonadota</taxon>
        <taxon>Alphaproteobacteria</taxon>
        <taxon>Rhodobacterales</taxon>
        <taxon>Roseobacteraceae</taxon>
    </lineage>
</organism>
<comment type="caution">
    <text evidence="2">The sequence shown here is derived from an EMBL/GenBank/DDBJ whole genome shotgun (WGS) entry which is preliminary data.</text>
</comment>
<feature type="domain" description="DUF4166" evidence="1">
    <location>
        <begin position="17"/>
        <end position="173"/>
    </location>
</feature>
<sequence length="179" mass="20159">MTVTMFERILGPTFHALPDPLRAAHSTRKQSLWHGHATITRGPGALPNLIATLFRFPKPATDLPVTVSKTVTSRGETWQRTFGNTTLRSHLSATNRGLTERLGLLTFSINLDFRDNALHWPVTHAHLGPIRLPHWLLPRSEAREFAQNDQFHFDIALFAPITDALIVHYRGALTPYNIS</sequence>
<dbReference type="EMBL" id="PYGJ01000004">
    <property type="protein sequence ID" value="PSL19951.1"/>
    <property type="molecule type" value="Genomic_DNA"/>
</dbReference>